<reference evidence="4" key="1">
    <citation type="journal article" date="2019" name="Int. J. Syst. Evol. Microbiol.">
        <title>The Global Catalogue of Microorganisms (GCM) 10K type strain sequencing project: providing services to taxonomists for standard genome sequencing and annotation.</title>
        <authorList>
            <consortium name="The Broad Institute Genomics Platform"/>
            <consortium name="The Broad Institute Genome Sequencing Center for Infectious Disease"/>
            <person name="Wu L."/>
            <person name="Ma J."/>
        </authorList>
    </citation>
    <scope>NUCLEOTIDE SEQUENCE [LARGE SCALE GENOMIC DNA]</scope>
    <source>
        <strain evidence="4">JCM 14902</strain>
    </source>
</reference>
<sequence>MKLVTYTTSDGEEVTIQVPDAAAQPDLVTRGWGAGTSTADTVQRAEVGLDSALARIQPAVRSLIAQLREQTDNPDEIQVEFGIQLSVGFGAFISAGTTSNFRVLMTWHPSDDRIRSEVEDPIDPGPMYPDQPSFG</sequence>
<comment type="caution">
    <text evidence="3">The sequence shown here is derived from an EMBL/GenBank/DDBJ whole genome shotgun (WGS) entry which is preliminary data.</text>
</comment>
<dbReference type="NCBIfam" id="NF041216">
    <property type="entry name" value="CU044_2847_fam"/>
    <property type="match status" value="1"/>
</dbReference>
<dbReference type="Pfam" id="PF19493">
    <property type="entry name" value="Trypco1"/>
    <property type="match status" value="1"/>
</dbReference>
<evidence type="ECO:0000313" key="4">
    <source>
        <dbReference type="Proteomes" id="UP001500326"/>
    </source>
</evidence>
<gene>
    <name evidence="3" type="ORF">GCM10009777_08920</name>
</gene>
<evidence type="ECO:0000313" key="3">
    <source>
        <dbReference type="EMBL" id="GAA1978010.1"/>
    </source>
</evidence>
<keyword evidence="4" id="KW-1185">Reference proteome</keyword>
<protein>
    <recommendedName>
        <fullName evidence="2">Trypsin-co-occurring domain-containing protein</fullName>
    </recommendedName>
</protein>
<name>A0ABP5DCV8_9MICO</name>
<proteinExistence type="predicted"/>
<evidence type="ECO:0000259" key="2">
    <source>
        <dbReference type="Pfam" id="PF19493"/>
    </source>
</evidence>
<dbReference type="InterPro" id="IPR045794">
    <property type="entry name" value="Trypco1"/>
</dbReference>
<dbReference type="RefSeq" id="WP_344058923.1">
    <property type="nucleotide sequence ID" value="NZ_BAAAOH010000001.1"/>
</dbReference>
<dbReference type="Proteomes" id="UP001500326">
    <property type="component" value="Unassembled WGS sequence"/>
</dbReference>
<accession>A0ABP5DCV8</accession>
<feature type="region of interest" description="Disordered" evidence="1">
    <location>
        <begin position="114"/>
        <end position="135"/>
    </location>
</feature>
<evidence type="ECO:0000256" key="1">
    <source>
        <dbReference type="SAM" id="MobiDB-lite"/>
    </source>
</evidence>
<dbReference type="EMBL" id="BAAAOH010000001">
    <property type="protein sequence ID" value="GAA1978010.1"/>
    <property type="molecule type" value="Genomic_DNA"/>
</dbReference>
<feature type="domain" description="Trypsin-co-occurring" evidence="2">
    <location>
        <begin position="8"/>
        <end position="108"/>
    </location>
</feature>
<organism evidence="3 4">
    <name type="scientific">Microbacterium pumilum</name>
    <dbReference type="NCBI Taxonomy" id="344165"/>
    <lineage>
        <taxon>Bacteria</taxon>
        <taxon>Bacillati</taxon>
        <taxon>Actinomycetota</taxon>
        <taxon>Actinomycetes</taxon>
        <taxon>Micrococcales</taxon>
        <taxon>Microbacteriaceae</taxon>
        <taxon>Microbacterium</taxon>
    </lineage>
</organism>